<protein>
    <submittedName>
        <fullName evidence="5">AraC-like DNA-binding protein</fullName>
    </submittedName>
</protein>
<dbReference type="Pfam" id="PF20240">
    <property type="entry name" value="DUF6597"/>
    <property type="match status" value="1"/>
</dbReference>
<dbReference type="EMBL" id="QGDO01000001">
    <property type="protein sequence ID" value="PWJ44579.1"/>
    <property type="molecule type" value="Genomic_DNA"/>
</dbReference>
<evidence type="ECO:0000256" key="1">
    <source>
        <dbReference type="ARBA" id="ARBA00023015"/>
    </source>
</evidence>
<accession>A0A315ZHB2</accession>
<dbReference type="PROSITE" id="PS01124">
    <property type="entry name" value="HTH_ARAC_FAMILY_2"/>
    <property type="match status" value="1"/>
</dbReference>
<dbReference type="AlphaFoldDB" id="A0A315ZHB2"/>
<dbReference type="GO" id="GO:0003700">
    <property type="term" value="F:DNA-binding transcription factor activity"/>
    <property type="evidence" value="ECO:0007669"/>
    <property type="project" value="InterPro"/>
</dbReference>
<dbReference type="InterPro" id="IPR018062">
    <property type="entry name" value="HTH_AraC-typ_CS"/>
</dbReference>
<organism evidence="5 6">
    <name type="scientific">Sediminitomix flava</name>
    <dbReference type="NCBI Taxonomy" id="379075"/>
    <lineage>
        <taxon>Bacteria</taxon>
        <taxon>Pseudomonadati</taxon>
        <taxon>Bacteroidota</taxon>
        <taxon>Cytophagia</taxon>
        <taxon>Cytophagales</taxon>
        <taxon>Flammeovirgaceae</taxon>
        <taxon>Sediminitomix</taxon>
    </lineage>
</organism>
<dbReference type="PANTHER" id="PTHR43280:SF28">
    <property type="entry name" value="HTH-TYPE TRANSCRIPTIONAL ACTIVATOR RHAS"/>
    <property type="match status" value="1"/>
</dbReference>
<dbReference type="SMART" id="SM00342">
    <property type="entry name" value="HTH_ARAC"/>
    <property type="match status" value="1"/>
</dbReference>
<dbReference type="Proteomes" id="UP000245535">
    <property type="component" value="Unassembled WGS sequence"/>
</dbReference>
<dbReference type="InterPro" id="IPR009057">
    <property type="entry name" value="Homeodomain-like_sf"/>
</dbReference>
<evidence type="ECO:0000259" key="4">
    <source>
        <dbReference type="PROSITE" id="PS01124"/>
    </source>
</evidence>
<sequence length="296" mass="34284">MQASPNLSLINTKLFHPKTFDRVLLIKPIFVFTLSLTSLLIKQTSYSPSFPLNQFVDTIWYANATSFEVQSKHYAPLFTELIFNYGDQFEVEGQHVDNLKTANEHLILSGLKTQPFQTKVTGKYNSVGLILKPYCYGILAHKLGTNELDELSDKLQYEFFEKEFVDFQVIEQHIMLLFKDESIDPVLNHFENYFSNHFIEKGSLATFNSSISLSQKSFIQKFKKHYLLTPTNYLKLKRVNHAIQLLENSQSSKLIEVGLDAGFYDQSHFIKLFKQFSGYTPKDFLKNQKVNSVQFL</sequence>
<name>A0A315ZHB2_SEDFL</name>
<keyword evidence="6" id="KW-1185">Reference proteome</keyword>
<dbReference type="GO" id="GO:0043565">
    <property type="term" value="F:sequence-specific DNA binding"/>
    <property type="evidence" value="ECO:0007669"/>
    <property type="project" value="InterPro"/>
</dbReference>
<dbReference type="PROSITE" id="PS00041">
    <property type="entry name" value="HTH_ARAC_FAMILY_1"/>
    <property type="match status" value="1"/>
</dbReference>
<keyword evidence="1" id="KW-0805">Transcription regulation</keyword>
<reference evidence="5 6" key="1">
    <citation type="submission" date="2018-03" db="EMBL/GenBank/DDBJ databases">
        <title>Genomic Encyclopedia of Archaeal and Bacterial Type Strains, Phase II (KMG-II): from individual species to whole genera.</title>
        <authorList>
            <person name="Goeker M."/>
        </authorList>
    </citation>
    <scope>NUCLEOTIDE SEQUENCE [LARGE SCALE GENOMIC DNA]</scope>
    <source>
        <strain evidence="5 6">DSM 28229</strain>
    </source>
</reference>
<gene>
    <name evidence="5" type="ORF">BC781_101950</name>
</gene>
<evidence type="ECO:0000313" key="6">
    <source>
        <dbReference type="Proteomes" id="UP000245535"/>
    </source>
</evidence>
<evidence type="ECO:0000256" key="2">
    <source>
        <dbReference type="ARBA" id="ARBA00023125"/>
    </source>
</evidence>
<dbReference type="PANTHER" id="PTHR43280">
    <property type="entry name" value="ARAC-FAMILY TRANSCRIPTIONAL REGULATOR"/>
    <property type="match status" value="1"/>
</dbReference>
<keyword evidence="2 5" id="KW-0238">DNA-binding</keyword>
<evidence type="ECO:0000313" key="5">
    <source>
        <dbReference type="EMBL" id="PWJ44579.1"/>
    </source>
</evidence>
<proteinExistence type="predicted"/>
<dbReference type="InterPro" id="IPR046532">
    <property type="entry name" value="DUF6597"/>
</dbReference>
<dbReference type="Gene3D" id="1.10.10.60">
    <property type="entry name" value="Homeodomain-like"/>
    <property type="match status" value="1"/>
</dbReference>
<evidence type="ECO:0000256" key="3">
    <source>
        <dbReference type="ARBA" id="ARBA00023163"/>
    </source>
</evidence>
<keyword evidence="3" id="KW-0804">Transcription</keyword>
<dbReference type="InterPro" id="IPR018060">
    <property type="entry name" value="HTH_AraC"/>
</dbReference>
<feature type="domain" description="HTH araC/xylS-type" evidence="4">
    <location>
        <begin position="188"/>
        <end position="287"/>
    </location>
</feature>
<comment type="caution">
    <text evidence="5">The sequence shown here is derived from an EMBL/GenBank/DDBJ whole genome shotgun (WGS) entry which is preliminary data.</text>
</comment>
<dbReference type="SUPFAM" id="SSF46689">
    <property type="entry name" value="Homeodomain-like"/>
    <property type="match status" value="1"/>
</dbReference>
<dbReference type="Pfam" id="PF12833">
    <property type="entry name" value="HTH_18"/>
    <property type="match status" value="1"/>
</dbReference>